<reference evidence="2" key="1">
    <citation type="submission" date="2016-05" db="EMBL/GenBank/DDBJ databases">
        <authorList>
            <person name="Li Y."/>
        </authorList>
    </citation>
    <scope>NUCLEOTIDE SEQUENCE [LARGE SCALE GENOMIC DNA]</scope>
    <source>
        <strain evidence="2">YIC4027</strain>
    </source>
</reference>
<name>A0A1E3VDV7_9HYPH</name>
<keyword evidence="2" id="KW-1185">Reference proteome</keyword>
<organism evidence="1 2">
    <name type="scientific">Sinorhizobium alkalisoli</name>
    <dbReference type="NCBI Taxonomy" id="1752398"/>
    <lineage>
        <taxon>Bacteria</taxon>
        <taxon>Pseudomonadati</taxon>
        <taxon>Pseudomonadota</taxon>
        <taxon>Alphaproteobacteria</taxon>
        <taxon>Hyphomicrobiales</taxon>
        <taxon>Rhizobiaceae</taxon>
        <taxon>Sinorhizobium/Ensifer group</taxon>
        <taxon>Sinorhizobium</taxon>
    </lineage>
</organism>
<proteinExistence type="predicted"/>
<dbReference type="EMBL" id="LYBW01000054">
    <property type="protein sequence ID" value="ODR91768.1"/>
    <property type="molecule type" value="Genomic_DNA"/>
</dbReference>
<dbReference type="AlphaFoldDB" id="A0A1E3VDV7"/>
<comment type="caution">
    <text evidence="1">The sequence shown here is derived from an EMBL/GenBank/DDBJ whole genome shotgun (WGS) entry which is preliminary data.</text>
</comment>
<gene>
    <name evidence="1" type="ORF">A8M32_08605</name>
</gene>
<accession>A0A1E3VDV7</accession>
<sequence>MVNFLPPNKEYIRRLGRKRKTLIAERVFHVNRIKVLLFIKAFESTSLCVVIVENAWRSFELGAAG</sequence>
<evidence type="ECO:0000313" key="1">
    <source>
        <dbReference type="EMBL" id="ODR91768.1"/>
    </source>
</evidence>
<dbReference type="Proteomes" id="UP000094342">
    <property type="component" value="Unassembled WGS sequence"/>
</dbReference>
<evidence type="ECO:0000313" key="2">
    <source>
        <dbReference type="Proteomes" id="UP000094342"/>
    </source>
</evidence>
<protein>
    <submittedName>
        <fullName evidence="1">Uncharacterized protein</fullName>
    </submittedName>
</protein>